<dbReference type="AlphaFoldDB" id="A0A644WE40"/>
<protein>
    <submittedName>
        <fullName evidence="1">Uncharacterized protein</fullName>
    </submittedName>
</protein>
<comment type="caution">
    <text evidence="1">The sequence shown here is derived from an EMBL/GenBank/DDBJ whole genome shotgun (WGS) entry which is preliminary data.</text>
</comment>
<gene>
    <name evidence="1" type="ORF">SDC9_46821</name>
</gene>
<name>A0A644WE40_9ZZZZ</name>
<organism evidence="1">
    <name type="scientific">bioreactor metagenome</name>
    <dbReference type="NCBI Taxonomy" id="1076179"/>
    <lineage>
        <taxon>unclassified sequences</taxon>
        <taxon>metagenomes</taxon>
        <taxon>ecological metagenomes</taxon>
    </lineage>
</organism>
<evidence type="ECO:0000313" key="1">
    <source>
        <dbReference type="EMBL" id="MPM00594.1"/>
    </source>
</evidence>
<proteinExistence type="predicted"/>
<reference evidence="1" key="1">
    <citation type="submission" date="2019-08" db="EMBL/GenBank/DDBJ databases">
        <authorList>
            <person name="Kucharzyk K."/>
            <person name="Murdoch R.W."/>
            <person name="Higgins S."/>
            <person name="Loffler F."/>
        </authorList>
    </citation>
    <scope>NUCLEOTIDE SEQUENCE</scope>
</reference>
<sequence>MTTVRRFIGGTFVSYNPDLLIKDKYGIRTGIGEVDNDGYVWLAYYPDDKAWEIERFLRSANDWADFYEAIKRKL</sequence>
<dbReference type="EMBL" id="VSSQ01000739">
    <property type="protein sequence ID" value="MPM00594.1"/>
    <property type="molecule type" value="Genomic_DNA"/>
</dbReference>
<accession>A0A644WE40</accession>